<evidence type="ECO:0000313" key="5">
    <source>
        <dbReference type="Proteomes" id="UP001310890"/>
    </source>
</evidence>
<keyword evidence="2" id="KW-0812">Transmembrane</keyword>
<keyword evidence="2" id="KW-1133">Transmembrane helix</keyword>
<accession>A0AAN7TN46</accession>
<dbReference type="Pfam" id="PF09463">
    <property type="entry name" value="Opy2"/>
    <property type="match status" value="1"/>
</dbReference>
<feature type="transmembrane region" description="Helical" evidence="2">
    <location>
        <begin position="91"/>
        <end position="113"/>
    </location>
</feature>
<name>A0AAN7TN46_9PEZI</name>
<evidence type="ECO:0000256" key="2">
    <source>
        <dbReference type="SAM" id="Phobius"/>
    </source>
</evidence>
<dbReference type="AlphaFoldDB" id="A0AAN7TN46"/>
<gene>
    <name evidence="4" type="ORF">LTR62_001515</name>
</gene>
<evidence type="ECO:0000256" key="1">
    <source>
        <dbReference type="SAM" id="MobiDB-lite"/>
    </source>
</evidence>
<sequence length="489" mass="51729">MAFTEQDAIALGALNTTYHTTSPPNDLASEVERTFRTIFRRCLQCPETTPSCPTCKDGKICSLVPTECNACAYATCISNPSPAPSSSGPNIGAIAGGVVGGIIGVAVVVFFVWRFWIKKRREQQELEMEADWEDAVEDDIAQQKRMHSFSHSGANDGVSTRTRGSLANSILSRASNIIQIAYIPGVTNRNGAPNSQAPVPPVPAAHRRGQQPSPKSPLSNEGDMLFFRPGDLRGSTYSDASSLRSENARNRDTTYTQHSITPSLARMSVGSEGYRDSTADIPPMPATTVARAAPKMVSIRSTSATSPNESSPSSSTEHKDFASGNQIQIMMPGEGSGGSTPSSLRGKAKQVTVGGGSNKGRFPVRQVGDASTATTERHMPAISSPLAEMDESDTEETTTPASLDLLTASTPPAVQPIESPFFDASERPPLAAAGGGPNPYSSMGANIDRRAAGGRVGRAAPLSDIIEERRSRATMRGSLGPFGDDKIIE</sequence>
<feature type="domain" description="Membrane anchor Opy2 N-terminal" evidence="3">
    <location>
        <begin position="42"/>
        <end position="76"/>
    </location>
</feature>
<comment type="caution">
    <text evidence="4">The sequence shown here is derived from an EMBL/GenBank/DDBJ whole genome shotgun (WGS) entry which is preliminary data.</text>
</comment>
<dbReference type="EMBL" id="JAVRRL010000013">
    <property type="protein sequence ID" value="KAK5115315.1"/>
    <property type="molecule type" value="Genomic_DNA"/>
</dbReference>
<evidence type="ECO:0000259" key="3">
    <source>
        <dbReference type="Pfam" id="PF09463"/>
    </source>
</evidence>
<organism evidence="4 5">
    <name type="scientific">Meristemomyces frigidus</name>
    <dbReference type="NCBI Taxonomy" id="1508187"/>
    <lineage>
        <taxon>Eukaryota</taxon>
        <taxon>Fungi</taxon>
        <taxon>Dikarya</taxon>
        <taxon>Ascomycota</taxon>
        <taxon>Pezizomycotina</taxon>
        <taxon>Dothideomycetes</taxon>
        <taxon>Dothideomycetidae</taxon>
        <taxon>Mycosphaerellales</taxon>
        <taxon>Teratosphaeriaceae</taxon>
        <taxon>Meristemomyces</taxon>
    </lineage>
</organism>
<feature type="compositionally biased region" description="Polar residues" evidence="1">
    <location>
        <begin position="210"/>
        <end position="219"/>
    </location>
</feature>
<feature type="compositionally biased region" description="Polar residues" evidence="1">
    <location>
        <begin position="235"/>
        <end position="245"/>
    </location>
</feature>
<feature type="region of interest" description="Disordered" evidence="1">
    <location>
        <begin position="429"/>
        <end position="462"/>
    </location>
</feature>
<proteinExistence type="predicted"/>
<dbReference type="InterPro" id="IPR018571">
    <property type="entry name" value="Membrane_anchor_Opy2_N"/>
</dbReference>
<keyword evidence="2" id="KW-0472">Membrane</keyword>
<dbReference type="Proteomes" id="UP001310890">
    <property type="component" value="Unassembled WGS sequence"/>
</dbReference>
<feature type="compositionally biased region" description="Polar residues" evidence="1">
    <location>
        <begin position="253"/>
        <end position="262"/>
    </location>
</feature>
<feature type="region of interest" description="Disordered" evidence="1">
    <location>
        <begin position="189"/>
        <end position="399"/>
    </location>
</feature>
<reference evidence="4" key="1">
    <citation type="submission" date="2023-08" db="EMBL/GenBank/DDBJ databases">
        <title>Black Yeasts Isolated from many extreme environments.</title>
        <authorList>
            <person name="Coleine C."/>
            <person name="Stajich J.E."/>
            <person name="Selbmann L."/>
        </authorList>
    </citation>
    <scope>NUCLEOTIDE SEQUENCE</scope>
    <source>
        <strain evidence="4">CCFEE 5401</strain>
    </source>
</reference>
<protein>
    <recommendedName>
        <fullName evidence="3">Membrane anchor Opy2 N-terminal domain-containing protein</fullName>
    </recommendedName>
</protein>
<feature type="compositionally biased region" description="Low complexity" evidence="1">
    <location>
        <begin position="301"/>
        <end position="315"/>
    </location>
</feature>
<evidence type="ECO:0000313" key="4">
    <source>
        <dbReference type="EMBL" id="KAK5115315.1"/>
    </source>
</evidence>